<organism evidence="2 3">
    <name type="scientific">Paenibacillus chartarius</name>
    <dbReference type="NCBI Taxonomy" id="747481"/>
    <lineage>
        <taxon>Bacteria</taxon>
        <taxon>Bacillati</taxon>
        <taxon>Bacillota</taxon>
        <taxon>Bacilli</taxon>
        <taxon>Bacillales</taxon>
        <taxon>Paenibacillaceae</taxon>
        <taxon>Paenibacillus</taxon>
    </lineage>
</organism>
<dbReference type="Proteomes" id="UP001589776">
    <property type="component" value="Unassembled WGS sequence"/>
</dbReference>
<evidence type="ECO:0000313" key="3">
    <source>
        <dbReference type="Proteomes" id="UP001589776"/>
    </source>
</evidence>
<dbReference type="PANTHER" id="PTHR43233:SF1">
    <property type="entry name" value="FAMILY N-ACETYLTRANSFERASE, PUTATIVE (AFU_ORTHOLOGUE AFUA_6G03350)-RELATED"/>
    <property type="match status" value="1"/>
</dbReference>
<evidence type="ECO:0000313" key="2">
    <source>
        <dbReference type="EMBL" id="MFC0215023.1"/>
    </source>
</evidence>
<proteinExistence type="predicted"/>
<dbReference type="SUPFAM" id="SSF55729">
    <property type="entry name" value="Acyl-CoA N-acyltransferases (Nat)"/>
    <property type="match status" value="1"/>
</dbReference>
<dbReference type="InterPro" id="IPR016181">
    <property type="entry name" value="Acyl_CoA_acyltransferase"/>
</dbReference>
<reference evidence="2 3" key="1">
    <citation type="submission" date="2024-09" db="EMBL/GenBank/DDBJ databases">
        <authorList>
            <person name="Sun Q."/>
            <person name="Mori K."/>
        </authorList>
    </citation>
    <scope>NUCLEOTIDE SEQUENCE [LARGE SCALE GENOMIC DNA]</scope>
    <source>
        <strain evidence="2 3">CCM 7759</strain>
    </source>
</reference>
<accession>A0ABV6DQU9</accession>
<dbReference type="EMBL" id="JBHLWN010000079">
    <property type="protein sequence ID" value="MFC0215023.1"/>
    <property type="molecule type" value="Genomic_DNA"/>
</dbReference>
<comment type="caution">
    <text evidence="2">The sequence shown here is derived from an EMBL/GenBank/DDBJ whole genome shotgun (WGS) entry which is preliminary data.</text>
</comment>
<dbReference type="PANTHER" id="PTHR43233">
    <property type="entry name" value="FAMILY N-ACETYLTRANSFERASE, PUTATIVE (AFU_ORTHOLOGUE AFUA_6G03350)-RELATED"/>
    <property type="match status" value="1"/>
</dbReference>
<dbReference type="PROSITE" id="PS51186">
    <property type="entry name" value="GNAT"/>
    <property type="match status" value="1"/>
</dbReference>
<name>A0ABV6DQU9_9BACL</name>
<dbReference type="Gene3D" id="3.40.630.30">
    <property type="match status" value="1"/>
</dbReference>
<evidence type="ECO:0000259" key="1">
    <source>
        <dbReference type="PROSITE" id="PS51186"/>
    </source>
</evidence>
<dbReference type="InterPro" id="IPR053144">
    <property type="entry name" value="Acetyltransferase_Butenolide"/>
</dbReference>
<keyword evidence="3" id="KW-1185">Reference proteome</keyword>
<dbReference type="Pfam" id="PF13508">
    <property type="entry name" value="Acetyltransf_7"/>
    <property type="match status" value="1"/>
</dbReference>
<gene>
    <name evidence="2" type="ORF">ACFFK0_21750</name>
</gene>
<dbReference type="CDD" id="cd04301">
    <property type="entry name" value="NAT_SF"/>
    <property type="match status" value="1"/>
</dbReference>
<sequence length="143" mass="16574">MIYKQYDQFLISDDKSLLDIDVIVGFLGRSYWADKRKRATIEASIRGSHCIGLYDSGRQIGFARVITDFATMYWLCDVFIDEAYRGRGLGKIFIETIIESDELRNLTGTLATKDAHSLYEQYGYVRDEGTCMRRRPDFLKNTE</sequence>
<feature type="domain" description="N-acetyltransferase" evidence="1">
    <location>
        <begin position="1"/>
        <end position="143"/>
    </location>
</feature>
<dbReference type="InterPro" id="IPR000182">
    <property type="entry name" value="GNAT_dom"/>
</dbReference>
<protein>
    <submittedName>
        <fullName evidence="2">GNAT family N-acetyltransferase</fullName>
    </submittedName>
</protein>
<dbReference type="RefSeq" id="WP_377472477.1">
    <property type="nucleotide sequence ID" value="NZ_JBHLWN010000079.1"/>
</dbReference>